<gene>
    <name evidence="1" type="ORF">U9M48_025127</name>
</gene>
<accession>A0AAQ3TQ50</accession>
<evidence type="ECO:0000313" key="2">
    <source>
        <dbReference type="Proteomes" id="UP001341281"/>
    </source>
</evidence>
<dbReference type="AlphaFoldDB" id="A0AAQ3TQ50"/>
<reference evidence="1 2" key="1">
    <citation type="submission" date="2024-02" db="EMBL/GenBank/DDBJ databases">
        <title>High-quality chromosome-scale genome assembly of Pensacola bahiagrass (Paspalum notatum Flugge var. saurae).</title>
        <authorList>
            <person name="Vega J.M."/>
            <person name="Podio M."/>
            <person name="Orjuela J."/>
            <person name="Siena L.A."/>
            <person name="Pessino S.C."/>
            <person name="Combes M.C."/>
            <person name="Mariac C."/>
            <person name="Albertini E."/>
            <person name="Pupilli F."/>
            <person name="Ortiz J.P.A."/>
            <person name="Leblanc O."/>
        </authorList>
    </citation>
    <scope>NUCLEOTIDE SEQUENCE [LARGE SCALE GENOMIC DNA]</scope>
    <source>
        <strain evidence="1">R1</strain>
        <tissue evidence="1">Leaf</tissue>
    </source>
</reference>
<organism evidence="1 2">
    <name type="scientific">Paspalum notatum var. saurae</name>
    <dbReference type="NCBI Taxonomy" id="547442"/>
    <lineage>
        <taxon>Eukaryota</taxon>
        <taxon>Viridiplantae</taxon>
        <taxon>Streptophyta</taxon>
        <taxon>Embryophyta</taxon>
        <taxon>Tracheophyta</taxon>
        <taxon>Spermatophyta</taxon>
        <taxon>Magnoliopsida</taxon>
        <taxon>Liliopsida</taxon>
        <taxon>Poales</taxon>
        <taxon>Poaceae</taxon>
        <taxon>PACMAD clade</taxon>
        <taxon>Panicoideae</taxon>
        <taxon>Andropogonodae</taxon>
        <taxon>Paspaleae</taxon>
        <taxon>Paspalinae</taxon>
        <taxon>Paspalum</taxon>
    </lineage>
</organism>
<evidence type="ECO:0000313" key="1">
    <source>
        <dbReference type="EMBL" id="WVZ77239.1"/>
    </source>
</evidence>
<protein>
    <submittedName>
        <fullName evidence="1">Uncharacterized protein</fullName>
    </submittedName>
</protein>
<sequence length="75" mass="8877">MGKRMKDKFDKYWGQWHDIVENENENDKGKAKGKEKEKENMNLLIFVAVVQAFEYTNLSFKKFMVRVLDEVVGCT</sequence>
<proteinExistence type="predicted"/>
<keyword evidence="2" id="KW-1185">Reference proteome</keyword>
<dbReference type="Proteomes" id="UP001341281">
    <property type="component" value="Chromosome 05"/>
</dbReference>
<name>A0AAQ3TQ50_PASNO</name>
<dbReference type="EMBL" id="CP144749">
    <property type="protein sequence ID" value="WVZ77239.1"/>
    <property type="molecule type" value="Genomic_DNA"/>
</dbReference>